<evidence type="ECO:0000259" key="1">
    <source>
        <dbReference type="Pfam" id="PF00561"/>
    </source>
</evidence>
<comment type="caution">
    <text evidence="2">The sequence shown here is derived from an EMBL/GenBank/DDBJ whole genome shotgun (WGS) entry which is preliminary data.</text>
</comment>
<evidence type="ECO:0000313" key="3">
    <source>
        <dbReference type="Proteomes" id="UP000002754"/>
    </source>
</evidence>
<dbReference type="InterPro" id="IPR029058">
    <property type="entry name" value="AB_hydrolase_fold"/>
</dbReference>
<dbReference type="GO" id="GO:0016787">
    <property type="term" value="F:hydrolase activity"/>
    <property type="evidence" value="ECO:0007669"/>
    <property type="project" value="UniProtKB-KW"/>
</dbReference>
<reference evidence="2 3" key="1">
    <citation type="journal article" date="2014" name="Genome Announc.">
        <title>Draft Genome Sequence of Bacillus alcalophilus AV1934, a Classic Alkaliphile Isolated from Human Feces in 1934.</title>
        <authorList>
            <person name="Attie O."/>
            <person name="Jayaprakash A."/>
            <person name="Shah H."/>
            <person name="Paulsen I.T."/>
            <person name="Morino M."/>
            <person name="Takahashi Y."/>
            <person name="Narumi I."/>
            <person name="Sachidanandam R."/>
            <person name="Satoh K."/>
            <person name="Ito M."/>
            <person name="Krulwich T.A."/>
        </authorList>
    </citation>
    <scope>NUCLEOTIDE SEQUENCE [LARGE SCALE GENOMIC DNA]</scope>
    <source>
        <strain evidence="2 3">AV1934</strain>
    </source>
</reference>
<keyword evidence="2" id="KW-0378">Hydrolase</keyword>
<dbReference type="Pfam" id="PF00561">
    <property type="entry name" value="Abhydrolase_1"/>
    <property type="match status" value="1"/>
</dbReference>
<dbReference type="PANTHER" id="PTHR43798">
    <property type="entry name" value="MONOACYLGLYCEROL LIPASE"/>
    <property type="match status" value="1"/>
</dbReference>
<feature type="domain" description="AB hydrolase-1" evidence="1">
    <location>
        <begin position="11"/>
        <end position="118"/>
    </location>
</feature>
<dbReference type="EMBL" id="ALPT02000133">
    <property type="protein sequence ID" value="KGA95544.1"/>
    <property type="molecule type" value="Genomic_DNA"/>
</dbReference>
<gene>
    <name evidence="2" type="ORF">BALCAV_0221950</name>
</gene>
<sequence length="262" mass="29937">MHQQKPYFKDIVLIHGLGGNSSIFKYQLDSFKQHFNVITIELPGHGTSPNTDSYQEPFTIQIAAQEVLKTLDHLKIKEAHFVGVSLGTIVIHQLLTDAPKRVKSVVMAGALTRFNPLSRSLLTLGNAVKSFTPHLWIYKLFAHIMMPKKNHKRSRDIFIREATKMKRSDFLGWYNIVAKVESIYKGSLKIPNTIEKLYVSGSEDHLFLKPLLEDLKKDLYAKKFVINHCGHVCNIEKHREFNDVSIDFLQKQGKVEAIPKSS</sequence>
<accession>A0A094WCN2</accession>
<evidence type="ECO:0000313" key="2">
    <source>
        <dbReference type="EMBL" id="KGA95544.1"/>
    </source>
</evidence>
<dbReference type="Gene3D" id="3.40.50.1820">
    <property type="entry name" value="alpha/beta hydrolase"/>
    <property type="match status" value="1"/>
</dbReference>
<dbReference type="InterPro" id="IPR000073">
    <property type="entry name" value="AB_hydrolase_1"/>
</dbReference>
<keyword evidence="3" id="KW-1185">Reference proteome</keyword>
<proteinExistence type="predicted"/>
<dbReference type="STRING" id="1218173.BALCAV_0221950"/>
<dbReference type="InterPro" id="IPR050266">
    <property type="entry name" value="AB_hydrolase_sf"/>
</dbReference>
<name>A0A094WCN2_ALKAL</name>
<protein>
    <submittedName>
        <fullName evidence="2">Beta-ketoadipate enol-lactone hydrolase</fullName>
    </submittedName>
</protein>
<dbReference type="AlphaFoldDB" id="A0A094WCN2"/>
<dbReference type="SUPFAM" id="SSF53474">
    <property type="entry name" value="alpha/beta-Hydrolases"/>
    <property type="match status" value="1"/>
</dbReference>
<dbReference type="Proteomes" id="UP000002754">
    <property type="component" value="Unassembled WGS sequence"/>
</dbReference>
<organism evidence="2 3">
    <name type="scientific">Alkalihalobacillus alcalophilus ATCC 27647 = CGMCC 1.3604</name>
    <dbReference type="NCBI Taxonomy" id="1218173"/>
    <lineage>
        <taxon>Bacteria</taxon>
        <taxon>Bacillati</taxon>
        <taxon>Bacillota</taxon>
        <taxon>Bacilli</taxon>
        <taxon>Bacillales</taxon>
        <taxon>Bacillaceae</taxon>
        <taxon>Alkalihalobacillus</taxon>
    </lineage>
</organism>
<dbReference type="eggNOG" id="COG0596">
    <property type="taxonomic scope" value="Bacteria"/>
</dbReference>